<dbReference type="SMART" id="SM00388">
    <property type="entry name" value="HisKA"/>
    <property type="match status" value="1"/>
</dbReference>
<name>A0A1W2E0R4_9SPHI</name>
<evidence type="ECO:0000256" key="5">
    <source>
        <dbReference type="SAM" id="Phobius"/>
    </source>
</evidence>
<feature type="coiled-coil region" evidence="4">
    <location>
        <begin position="419"/>
        <end position="474"/>
    </location>
</feature>
<dbReference type="GO" id="GO:0000155">
    <property type="term" value="F:phosphorelay sensor kinase activity"/>
    <property type="evidence" value="ECO:0007669"/>
    <property type="project" value="InterPro"/>
</dbReference>
<dbReference type="InterPro" id="IPR004358">
    <property type="entry name" value="Sig_transdc_His_kin-like_C"/>
</dbReference>
<keyword evidence="7" id="KW-0808">Transferase</keyword>
<dbReference type="STRING" id="151894.SAMN04488524_4362"/>
<dbReference type="PRINTS" id="PR00344">
    <property type="entry name" value="BCTRLSENSOR"/>
</dbReference>
<dbReference type="Gene3D" id="2.60.40.2380">
    <property type="match status" value="1"/>
</dbReference>
<dbReference type="CDD" id="cd00082">
    <property type="entry name" value="HisKA"/>
    <property type="match status" value="1"/>
</dbReference>
<proteinExistence type="predicted"/>
<keyword evidence="5" id="KW-0472">Membrane</keyword>
<protein>
    <recommendedName>
        <fullName evidence="2">histidine kinase</fullName>
        <ecNumber evidence="2">2.7.13.3</ecNumber>
    </recommendedName>
</protein>
<dbReference type="OrthoDB" id="9806995at2"/>
<dbReference type="PANTHER" id="PTHR43065">
    <property type="entry name" value="SENSOR HISTIDINE KINASE"/>
    <property type="match status" value="1"/>
</dbReference>
<keyword evidence="4" id="KW-0175">Coiled coil</keyword>
<evidence type="ECO:0000256" key="1">
    <source>
        <dbReference type="ARBA" id="ARBA00000085"/>
    </source>
</evidence>
<evidence type="ECO:0000313" key="7">
    <source>
        <dbReference type="EMBL" id="SMD03354.1"/>
    </source>
</evidence>
<dbReference type="InterPro" id="IPR036890">
    <property type="entry name" value="HATPase_C_sf"/>
</dbReference>
<keyword evidence="5" id="KW-1133">Transmembrane helix</keyword>
<evidence type="ECO:0000259" key="6">
    <source>
        <dbReference type="PROSITE" id="PS50109"/>
    </source>
</evidence>
<dbReference type="SUPFAM" id="SSF47384">
    <property type="entry name" value="Homodimeric domain of signal transducing histidine kinase"/>
    <property type="match status" value="1"/>
</dbReference>
<keyword evidence="5" id="KW-0812">Transmembrane</keyword>
<dbReference type="SUPFAM" id="SSF55874">
    <property type="entry name" value="ATPase domain of HSP90 chaperone/DNA topoisomerase II/histidine kinase"/>
    <property type="match status" value="1"/>
</dbReference>
<dbReference type="AlphaFoldDB" id="A0A1W2E0R4"/>
<dbReference type="InterPro" id="IPR003661">
    <property type="entry name" value="HisK_dim/P_dom"/>
</dbReference>
<keyword evidence="3" id="KW-0597">Phosphoprotein</keyword>
<accession>A0A1W2E0R4</accession>
<dbReference type="InterPro" id="IPR036097">
    <property type="entry name" value="HisK_dim/P_sf"/>
</dbReference>
<feature type="transmembrane region" description="Helical" evidence="5">
    <location>
        <begin position="296"/>
        <end position="315"/>
    </location>
</feature>
<reference evidence="8" key="1">
    <citation type="submission" date="2017-04" db="EMBL/GenBank/DDBJ databases">
        <authorList>
            <person name="Varghese N."/>
            <person name="Submissions S."/>
        </authorList>
    </citation>
    <scope>NUCLEOTIDE SEQUENCE [LARGE SCALE GENOMIC DNA]</scope>
    <source>
        <strain evidence="8">DSM 12126</strain>
    </source>
</reference>
<dbReference type="Proteomes" id="UP000192756">
    <property type="component" value="Unassembled WGS sequence"/>
</dbReference>
<feature type="transmembrane region" description="Helical" evidence="5">
    <location>
        <begin position="321"/>
        <end position="343"/>
    </location>
</feature>
<feature type="transmembrane region" description="Helical" evidence="5">
    <location>
        <begin position="200"/>
        <end position="221"/>
    </location>
</feature>
<evidence type="ECO:0000313" key="8">
    <source>
        <dbReference type="Proteomes" id="UP000192756"/>
    </source>
</evidence>
<feature type="transmembrane region" description="Helical" evidence="5">
    <location>
        <begin position="228"/>
        <end position="249"/>
    </location>
</feature>
<dbReference type="PANTHER" id="PTHR43065:SF50">
    <property type="entry name" value="HISTIDINE KINASE"/>
    <property type="match status" value="1"/>
</dbReference>
<dbReference type="PROSITE" id="PS50109">
    <property type="entry name" value="HIS_KIN"/>
    <property type="match status" value="1"/>
</dbReference>
<gene>
    <name evidence="7" type="ORF">SAMN04488524_4362</name>
</gene>
<dbReference type="SMART" id="SM00387">
    <property type="entry name" value="HATPase_c"/>
    <property type="match status" value="1"/>
</dbReference>
<comment type="catalytic activity">
    <reaction evidence="1">
        <text>ATP + protein L-histidine = ADP + protein N-phospho-L-histidine.</text>
        <dbReference type="EC" id="2.7.13.3"/>
    </reaction>
</comment>
<feature type="domain" description="Histidine kinase" evidence="6">
    <location>
        <begin position="483"/>
        <end position="733"/>
    </location>
</feature>
<dbReference type="InterPro" id="IPR005467">
    <property type="entry name" value="His_kinase_dom"/>
</dbReference>
<sequence length="734" mass="83340">MIVKHIRNLAVFSLMLLFGFYNQVSAHHTLLAGTSGAGGVQAHTQDSLVNILHFSKLYISKSDTVGIYTVMAKDAEFQNPVSNIINIGNYPYPVWIKTVVPSYIDLTKYVNILIDQPRLKQAEVYFVKDNKVLKKFEYNNYTLVASMENSGNLKTFKIPKDIIASNPVIYIKLHSDDVVISPVFISKSSNLLELFSLRDVFFGIYTGIMMIMFAYNLFLFFSVKDVSYLNYIFCILFTWLTQTTIQGYFDKYFYINSLWFNSISVILFSNLGLIASILFTKSFLNTKKNTPKLHTILNIMLVLTVISTIVLFMGYKKVSFIGMQVSIFGGSIVTFISALNAYYKKNFKPAGYYLASWSFLFIGMMIFILKDYEIIKYSIFSTYSVQFASVLEVLLLSFALADRINFFKNQNELAQKQALMALKENERLVREQNIELENKVNERTIELQNTNSSLNVALTNLKETQSQLVDAEKMAALGQLTAGIAHEINNPINFVTSNIKPLQLDIDDLKEIITRYEQIDYTSPNVNEQLQEIEAFKKQIDLDFINSEIENLLIGITDGAKRTAEIIRSLRNFSRLDEDDLKPIDLNEGLQSTLVLVRNSMPDNLKVIKDLGNLPKVECLPGKINQVFMNLISNAIQAIKSNGKNREEELLTIHTWYEENVVKISIKDTGTGMTDEVKHKIFEPFFTTKEVGEGTGLGLSIVFSIIEKHKGHIDVLSEVGQGTEFIITLPVNTK</sequence>
<feature type="transmembrane region" description="Helical" evidence="5">
    <location>
        <begin position="350"/>
        <end position="369"/>
    </location>
</feature>
<dbReference type="EC" id="2.7.13.3" evidence="2"/>
<dbReference type="InterPro" id="IPR003594">
    <property type="entry name" value="HATPase_dom"/>
</dbReference>
<evidence type="ECO:0000256" key="4">
    <source>
        <dbReference type="SAM" id="Coils"/>
    </source>
</evidence>
<feature type="transmembrane region" description="Helical" evidence="5">
    <location>
        <begin position="381"/>
        <end position="401"/>
    </location>
</feature>
<keyword evidence="7" id="KW-0418">Kinase</keyword>
<dbReference type="Pfam" id="PF07696">
    <property type="entry name" value="7TMR-DISMED2"/>
    <property type="match status" value="1"/>
</dbReference>
<evidence type="ECO:0000256" key="3">
    <source>
        <dbReference type="ARBA" id="ARBA00022553"/>
    </source>
</evidence>
<dbReference type="Gene3D" id="1.10.287.130">
    <property type="match status" value="1"/>
</dbReference>
<evidence type="ECO:0000256" key="2">
    <source>
        <dbReference type="ARBA" id="ARBA00012438"/>
    </source>
</evidence>
<keyword evidence="8" id="KW-1185">Reference proteome</keyword>
<dbReference type="InterPro" id="IPR011622">
    <property type="entry name" value="7TMR_DISM_rcpt_extracell_dom2"/>
</dbReference>
<dbReference type="Pfam" id="PF07695">
    <property type="entry name" value="7TMR-DISM_7TM"/>
    <property type="match status" value="1"/>
</dbReference>
<dbReference type="Pfam" id="PF02518">
    <property type="entry name" value="HATPase_c"/>
    <property type="match status" value="1"/>
</dbReference>
<dbReference type="RefSeq" id="WP_084241147.1">
    <property type="nucleotide sequence ID" value="NZ_FWXT01000004.1"/>
</dbReference>
<dbReference type="InterPro" id="IPR011623">
    <property type="entry name" value="7TMR_DISM_rcpt_extracell_dom1"/>
</dbReference>
<dbReference type="EMBL" id="FWXT01000004">
    <property type="protein sequence ID" value="SMD03354.1"/>
    <property type="molecule type" value="Genomic_DNA"/>
</dbReference>
<feature type="transmembrane region" description="Helical" evidence="5">
    <location>
        <begin position="261"/>
        <end position="284"/>
    </location>
</feature>
<dbReference type="Gene3D" id="3.30.565.10">
    <property type="entry name" value="Histidine kinase-like ATPase, C-terminal domain"/>
    <property type="match status" value="1"/>
</dbReference>
<organism evidence="7 8">
    <name type="scientific">Pedobacter africanus</name>
    <dbReference type="NCBI Taxonomy" id="151894"/>
    <lineage>
        <taxon>Bacteria</taxon>
        <taxon>Pseudomonadati</taxon>
        <taxon>Bacteroidota</taxon>
        <taxon>Sphingobacteriia</taxon>
        <taxon>Sphingobacteriales</taxon>
        <taxon>Sphingobacteriaceae</taxon>
        <taxon>Pedobacter</taxon>
    </lineage>
</organism>